<dbReference type="InterPro" id="IPR013154">
    <property type="entry name" value="ADH-like_N"/>
</dbReference>
<dbReference type="SUPFAM" id="SSF51735">
    <property type="entry name" value="NAD(P)-binding Rossmann-fold domains"/>
    <property type="match status" value="1"/>
</dbReference>
<dbReference type="GO" id="GO:0016491">
    <property type="term" value="F:oxidoreductase activity"/>
    <property type="evidence" value="ECO:0007669"/>
    <property type="project" value="UniProtKB-KW"/>
</dbReference>
<evidence type="ECO:0000256" key="1">
    <source>
        <dbReference type="ARBA" id="ARBA00010371"/>
    </source>
</evidence>
<dbReference type="CDD" id="cd05289">
    <property type="entry name" value="MDR_like_2"/>
    <property type="match status" value="1"/>
</dbReference>
<dbReference type="AlphaFoldDB" id="A0ABD3B178"/>
<dbReference type="InterPro" id="IPR020843">
    <property type="entry name" value="ER"/>
</dbReference>
<evidence type="ECO:0000313" key="5">
    <source>
        <dbReference type="Proteomes" id="UP001630127"/>
    </source>
</evidence>
<sequence length="341" mass="37520">MALESVVDKFTEANKLLGEKDHKKMQKAWFYEDQGPPEVLKLGYLPIPSPKEDQILVHVRAAALNPIDSKLREKPIVSTTFPVVPGCDMAGIVVAKGNKISRFCIGDEVYGNIQDFNTDGNLKQLGVLAEFIVVEENLVARKPENLSFEEAASLPLALQTAVEGFEVARFKKGQKAFVVGGAGGVGSLVVQLAKQLYGASLVTATTSTPKVEFVKGLGADKVVDYTKTKYEEVEEKYDLVYDTIGDSKNSYVVAKDDMPIIDITWPPSNPRAMHSNLTVSGEVLEKLRPYLESGQLKAVIDPKGPFHFWDVISAFRHLETGRARGKIVISPFPSHSLIFFH</sequence>
<dbReference type="PANTHER" id="PTHR44573">
    <property type="entry name" value="NADPH-DEPENDENT ALKENAL/ONE OXIDOREDUCTASE, CHLOROPLASTIC"/>
    <property type="match status" value="1"/>
</dbReference>
<dbReference type="SUPFAM" id="SSF50129">
    <property type="entry name" value="GroES-like"/>
    <property type="match status" value="1"/>
</dbReference>
<dbReference type="InterPro" id="IPR011032">
    <property type="entry name" value="GroES-like_sf"/>
</dbReference>
<dbReference type="SMART" id="SM00829">
    <property type="entry name" value="PKS_ER"/>
    <property type="match status" value="1"/>
</dbReference>
<accession>A0ABD3B178</accession>
<evidence type="ECO:0000259" key="3">
    <source>
        <dbReference type="SMART" id="SM00829"/>
    </source>
</evidence>
<feature type="domain" description="Enoyl reductase (ER)" evidence="3">
    <location>
        <begin position="35"/>
        <end position="329"/>
    </location>
</feature>
<comment type="caution">
    <text evidence="4">The sequence shown here is derived from an EMBL/GenBank/DDBJ whole genome shotgun (WGS) entry which is preliminary data.</text>
</comment>
<dbReference type="Gene3D" id="3.90.180.10">
    <property type="entry name" value="Medium-chain alcohol dehydrogenases, catalytic domain"/>
    <property type="match status" value="1"/>
</dbReference>
<evidence type="ECO:0000256" key="2">
    <source>
        <dbReference type="ARBA" id="ARBA00023002"/>
    </source>
</evidence>
<keyword evidence="2" id="KW-0560">Oxidoreductase</keyword>
<organism evidence="4 5">
    <name type="scientific">Cinchona calisaya</name>
    <dbReference type="NCBI Taxonomy" id="153742"/>
    <lineage>
        <taxon>Eukaryota</taxon>
        <taxon>Viridiplantae</taxon>
        <taxon>Streptophyta</taxon>
        <taxon>Embryophyta</taxon>
        <taxon>Tracheophyta</taxon>
        <taxon>Spermatophyta</taxon>
        <taxon>Magnoliopsida</taxon>
        <taxon>eudicotyledons</taxon>
        <taxon>Gunneridae</taxon>
        <taxon>Pentapetalae</taxon>
        <taxon>asterids</taxon>
        <taxon>lamiids</taxon>
        <taxon>Gentianales</taxon>
        <taxon>Rubiaceae</taxon>
        <taxon>Cinchonoideae</taxon>
        <taxon>Cinchoneae</taxon>
        <taxon>Cinchona</taxon>
    </lineage>
</organism>
<dbReference type="Gene3D" id="3.40.50.720">
    <property type="entry name" value="NAD(P)-binding Rossmann-like Domain"/>
    <property type="match status" value="1"/>
</dbReference>
<dbReference type="Pfam" id="PF13602">
    <property type="entry name" value="ADH_zinc_N_2"/>
    <property type="match status" value="1"/>
</dbReference>
<gene>
    <name evidence="4" type="ORF">ACH5RR_000288</name>
</gene>
<reference evidence="4 5" key="1">
    <citation type="submission" date="2024-11" db="EMBL/GenBank/DDBJ databases">
        <title>A near-complete genome assembly of Cinchona calisaya.</title>
        <authorList>
            <person name="Lian D.C."/>
            <person name="Zhao X.W."/>
            <person name="Wei L."/>
        </authorList>
    </citation>
    <scope>NUCLEOTIDE SEQUENCE [LARGE SCALE GENOMIC DNA]</scope>
    <source>
        <tissue evidence="4">Nenye</tissue>
    </source>
</reference>
<proteinExistence type="inferred from homology"/>
<dbReference type="Proteomes" id="UP001630127">
    <property type="component" value="Unassembled WGS sequence"/>
</dbReference>
<evidence type="ECO:0000313" key="4">
    <source>
        <dbReference type="EMBL" id="KAL3536922.1"/>
    </source>
</evidence>
<dbReference type="InterPro" id="IPR036291">
    <property type="entry name" value="NAD(P)-bd_dom_sf"/>
</dbReference>
<dbReference type="PANTHER" id="PTHR44573:SF4">
    <property type="entry name" value="2-METHYLENE-FURAN-3-ONE REDUCTASE-LIKE"/>
    <property type="match status" value="1"/>
</dbReference>
<dbReference type="Pfam" id="PF08240">
    <property type="entry name" value="ADH_N"/>
    <property type="match status" value="1"/>
</dbReference>
<dbReference type="InterPro" id="IPR044626">
    <property type="entry name" value="AOR-like"/>
</dbReference>
<keyword evidence="5" id="KW-1185">Reference proteome</keyword>
<protein>
    <recommendedName>
        <fullName evidence="3">Enoyl reductase (ER) domain-containing protein</fullName>
    </recommendedName>
</protein>
<comment type="similarity">
    <text evidence="1">Belongs to the zinc-containing alcohol dehydrogenase family. Quinone oxidoreductase subfamily.</text>
</comment>
<name>A0ABD3B178_9GENT</name>
<dbReference type="EMBL" id="JBJUIK010000001">
    <property type="protein sequence ID" value="KAL3536922.1"/>
    <property type="molecule type" value="Genomic_DNA"/>
</dbReference>